<reference evidence="2 3" key="1">
    <citation type="submission" date="2019-02" db="EMBL/GenBank/DDBJ databases">
        <title>Deep-cultivation of Planctomycetes and their phenomic and genomic characterization uncovers novel biology.</title>
        <authorList>
            <person name="Wiegand S."/>
            <person name="Jogler M."/>
            <person name="Boedeker C."/>
            <person name="Pinto D."/>
            <person name="Vollmers J."/>
            <person name="Rivas-Marin E."/>
            <person name="Kohn T."/>
            <person name="Peeters S.H."/>
            <person name="Heuer A."/>
            <person name="Rast P."/>
            <person name="Oberbeckmann S."/>
            <person name="Bunk B."/>
            <person name="Jeske O."/>
            <person name="Meyerdierks A."/>
            <person name="Storesund J.E."/>
            <person name="Kallscheuer N."/>
            <person name="Luecker S."/>
            <person name="Lage O.M."/>
            <person name="Pohl T."/>
            <person name="Merkel B.J."/>
            <person name="Hornburger P."/>
            <person name="Mueller R.-W."/>
            <person name="Bruemmer F."/>
            <person name="Labrenz M."/>
            <person name="Spormann A.M."/>
            <person name="Op den Camp H."/>
            <person name="Overmann J."/>
            <person name="Amann R."/>
            <person name="Jetten M.S.M."/>
            <person name="Mascher T."/>
            <person name="Medema M.H."/>
            <person name="Devos D.P."/>
            <person name="Kaster A.-K."/>
            <person name="Ovreas L."/>
            <person name="Rohde M."/>
            <person name="Galperin M.Y."/>
            <person name="Jogler C."/>
        </authorList>
    </citation>
    <scope>NUCLEOTIDE SEQUENCE [LARGE SCALE GENOMIC DNA]</scope>
    <source>
        <strain evidence="2 3">Mal4</strain>
    </source>
</reference>
<sequence length="157" mass="16922">MAEVFATRSQRDSIGQNLLMIAFTVGLLLVLGASSLFAWQWQRTAGLSRTQGTVTGYRDGVPVVRYSVSGRTWHVDGPVRSKSPLQVGNVVTVYYPSHAPQQARFGSFALQWLLPILLGGVGLRFFSGALAIMQSTHAASPSPRRAASDVSGFRSLA</sequence>
<evidence type="ECO:0008006" key="4">
    <source>
        <dbReference type="Google" id="ProtNLM"/>
    </source>
</evidence>
<organism evidence="2 3">
    <name type="scientific">Maioricimonas rarisocia</name>
    <dbReference type="NCBI Taxonomy" id="2528026"/>
    <lineage>
        <taxon>Bacteria</taxon>
        <taxon>Pseudomonadati</taxon>
        <taxon>Planctomycetota</taxon>
        <taxon>Planctomycetia</taxon>
        <taxon>Planctomycetales</taxon>
        <taxon>Planctomycetaceae</taxon>
        <taxon>Maioricimonas</taxon>
    </lineage>
</organism>
<evidence type="ECO:0000313" key="3">
    <source>
        <dbReference type="Proteomes" id="UP000320496"/>
    </source>
</evidence>
<proteinExistence type="predicted"/>
<dbReference type="RefSeq" id="WP_145370366.1">
    <property type="nucleotide sequence ID" value="NZ_CP036275.1"/>
</dbReference>
<gene>
    <name evidence="2" type="ORF">Mal4_34900</name>
</gene>
<evidence type="ECO:0000256" key="1">
    <source>
        <dbReference type="SAM" id="Phobius"/>
    </source>
</evidence>
<dbReference type="Proteomes" id="UP000320496">
    <property type="component" value="Chromosome"/>
</dbReference>
<evidence type="ECO:0000313" key="2">
    <source>
        <dbReference type="EMBL" id="QDU39154.1"/>
    </source>
</evidence>
<name>A0A517Z9J0_9PLAN</name>
<dbReference type="AlphaFoldDB" id="A0A517Z9J0"/>
<feature type="transmembrane region" description="Helical" evidence="1">
    <location>
        <begin position="112"/>
        <end position="133"/>
    </location>
</feature>
<keyword evidence="3" id="KW-1185">Reference proteome</keyword>
<keyword evidence="1" id="KW-0472">Membrane</keyword>
<dbReference type="OrthoDB" id="4214370at2"/>
<dbReference type="KEGG" id="mri:Mal4_34900"/>
<protein>
    <recommendedName>
        <fullName evidence="4">DUF3592 domain-containing protein</fullName>
    </recommendedName>
</protein>
<keyword evidence="1" id="KW-0812">Transmembrane</keyword>
<feature type="transmembrane region" description="Helical" evidence="1">
    <location>
        <begin position="18"/>
        <end position="39"/>
    </location>
</feature>
<keyword evidence="1" id="KW-1133">Transmembrane helix</keyword>
<dbReference type="EMBL" id="CP036275">
    <property type="protein sequence ID" value="QDU39154.1"/>
    <property type="molecule type" value="Genomic_DNA"/>
</dbReference>
<accession>A0A517Z9J0</accession>